<dbReference type="RefSeq" id="WP_099264069.1">
    <property type="nucleotide sequence ID" value="NZ_NIZW01000038.1"/>
</dbReference>
<gene>
    <name evidence="3" type="ORF">CEE69_28980</name>
</gene>
<comment type="caution">
    <text evidence="3">The sequence shown here is derived from an EMBL/GenBank/DDBJ whole genome shotgun (WGS) entry which is preliminary data.</text>
</comment>
<accession>A0A2G1VYG8</accession>
<feature type="compositionally biased region" description="Polar residues" evidence="1">
    <location>
        <begin position="74"/>
        <end position="84"/>
    </location>
</feature>
<feature type="compositionally biased region" description="Gly residues" evidence="1">
    <location>
        <begin position="491"/>
        <end position="512"/>
    </location>
</feature>
<protein>
    <recommendedName>
        <fullName evidence="5">Zinc finger/thioredoxin putative domain-containing protein</fullName>
    </recommendedName>
</protein>
<evidence type="ECO:0000313" key="3">
    <source>
        <dbReference type="EMBL" id="PHQ31812.1"/>
    </source>
</evidence>
<keyword evidence="4" id="KW-1185">Reference proteome</keyword>
<name>A0A2G1VYG8_9BACT</name>
<evidence type="ECO:0000256" key="1">
    <source>
        <dbReference type="SAM" id="MobiDB-lite"/>
    </source>
</evidence>
<organism evidence="3 4">
    <name type="scientific">Rhodopirellula bahusiensis</name>
    <dbReference type="NCBI Taxonomy" id="2014065"/>
    <lineage>
        <taxon>Bacteria</taxon>
        <taxon>Pseudomonadati</taxon>
        <taxon>Planctomycetota</taxon>
        <taxon>Planctomycetia</taxon>
        <taxon>Pirellulales</taxon>
        <taxon>Pirellulaceae</taxon>
        <taxon>Rhodopirellula</taxon>
    </lineage>
</organism>
<dbReference type="Proteomes" id="UP000225740">
    <property type="component" value="Unassembled WGS sequence"/>
</dbReference>
<evidence type="ECO:0000313" key="4">
    <source>
        <dbReference type="Proteomes" id="UP000225740"/>
    </source>
</evidence>
<evidence type="ECO:0000256" key="2">
    <source>
        <dbReference type="SAM" id="Phobius"/>
    </source>
</evidence>
<evidence type="ECO:0008006" key="5">
    <source>
        <dbReference type="Google" id="ProtNLM"/>
    </source>
</evidence>
<feature type="region of interest" description="Disordered" evidence="1">
    <location>
        <begin position="426"/>
        <end position="521"/>
    </location>
</feature>
<dbReference type="GeneID" id="90611888"/>
<feature type="region of interest" description="Disordered" evidence="1">
    <location>
        <begin position="39"/>
        <end position="95"/>
    </location>
</feature>
<keyword evidence="2" id="KW-0812">Transmembrane</keyword>
<feature type="compositionally biased region" description="Gly residues" evidence="1">
    <location>
        <begin position="467"/>
        <end position="481"/>
    </location>
</feature>
<dbReference type="EMBL" id="NIZW01000038">
    <property type="protein sequence ID" value="PHQ31812.1"/>
    <property type="molecule type" value="Genomic_DNA"/>
</dbReference>
<feature type="compositionally biased region" description="Basic and acidic residues" evidence="1">
    <location>
        <begin position="442"/>
        <end position="464"/>
    </location>
</feature>
<proteinExistence type="predicted"/>
<feature type="transmembrane region" description="Helical" evidence="2">
    <location>
        <begin position="100"/>
        <end position="126"/>
    </location>
</feature>
<feature type="compositionally biased region" description="Polar residues" evidence="1">
    <location>
        <begin position="39"/>
        <end position="64"/>
    </location>
</feature>
<keyword evidence="2" id="KW-0472">Membrane</keyword>
<sequence length="596" mass="64540">MSVELVIQCPKCQTRLKYRGEAGSRVVLNCPKCQQKIQTTIPAQKPASSRQKTAVSPPATSARGTSPARRMPVQQASDPLQSAQPYRPPRAATKSSSSSLPIAAILGVGTAVAVLALLGAGAFLFLSGREEVGPVAMDVTSGTGDSVGSSTSDTSLSGNANAPAIVVSSIKPMTPEQIVDEWFQIREASEEGQRVEVLEKGTPAYEERVKRMIEGEKRSRELMRVALASPTGDPALQESIGERNRAFFDKYMFGSGNQQTVASEHALSKDPRIGKRFWKDAMQKYVGSALFPLSKPSQFKASKIYLEFIETLDDVAKRVNQYEAEGQPDVVHQELAKLNDQLIEIAIKGFEADGYFTVPKDHADAEQAFLPFINGTLDELVKSGPDREEAKTLQKEFEFAHRQFEDSTTRNVASLRRQWAELKNPQLKADREQAEKLAAAAKRAESEAKQRESDENRQQFRDAMRGGPRGSAGGGRSGGMPSGLRDRFGNRGSGSGPRGGPRGGPGGGGEMSSGGSRSFSDGFMLRIEGDRDTKAKADAMIERLGSQLYSYSRSGSTTVVLLKWTGAPEEIASEIDFGKVTRTAEKLILVDATEVP</sequence>
<reference evidence="3 4" key="1">
    <citation type="submission" date="2017-06" db="EMBL/GenBank/DDBJ databases">
        <title>Description of Rhodopirellula bahusiensis sp. nov.</title>
        <authorList>
            <person name="Kizina J."/>
            <person name="Harder J."/>
        </authorList>
    </citation>
    <scope>NUCLEOTIDE SEQUENCE [LARGE SCALE GENOMIC DNA]</scope>
    <source>
        <strain evidence="3 4">SWK21</strain>
    </source>
</reference>
<keyword evidence="2" id="KW-1133">Transmembrane helix</keyword>
<dbReference type="AlphaFoldDB" id="A0A2G1VYG8"/>